<evidence type="ECO:0008006" key="3">
    <source>
        <dbReference type="Google" id="ProtNLM"/>
    </source>
</evidence>
<evidence type="ECO:0000313" key="2">
    <source>
        <dbReference type="Proteomes" id="UP001060112"/>
    </source>
</evidence>
<sequence>MLKTFIGYICLEDVICQLEEKRNQYLKKRFHQQQLNSFYDCYEGDFYKEKIKNILFEYCNDIFEENTYDIFFDLTKSQYFLDEDCLQLMKTIEKRIADECRMEIHIAMSFHKDFAKWIYHHGCDQHRILSYQQAKKIFGKNFCQEKLKETTLPVKEKMTLPQLYGQVSQTEFTHFREACSIAEKLTLDLVTQLKDKDYGIRHIQIILLDSKLHFYKKEEILRNYTNIYSNIYHTVVKLLQTISYQNQYLEMKILLCDFKDYQEETSLLYKDKNTRFDKWKFLKPHYHYSLENHSLLGKTV</sequence>
<dbReference type="EMBL" id="CP101620">
    <property type="protein sequence ID" value="UTY38674.1"/>
    <property type="molecule type" value="Genomic_DNA"/>
</dbReference>
<accession>A0ABY5I005</accession>
<dbReference type="InterPro" id="IPR043502">
    <property type="entry name" value="DNA/RNA_pol_sf"/>
</dbReference>
<reference evidence="1" key="1">
    <citation type="submission" date="2022-07" db="EMBL/GenBank/DDBJ databases">
        <title>Faecal culturing of patients with breast cancer.</title>
        <authorList>
            <person name="Teng N.M.Y."/>
            <person name="Kiu R."/>
            <person name="Evans R."/>
            <person name="Baker D.J."/>
            <person name="Zenner C."/>
            <person name="Robinson S.D."/>
            <person name="Hall L.J."/>
        </authorList>
    </citation>
    <scope>NUCLEOTIDE SEQUENCE</scope>
    <source>
        <strain evidence="1">LH1062</strain>
    </source>
</reference>
<proteinExistence type="predicted"/>
<dbReference type="Proteomes" id="UP001060112">
    <property type="component" value="Chromosome"/>
</dbReference>
<organism evidence="1 2">
    <name type="scientific">Allocoprobacillus halotolerans</name>
    <dbReference type="NCBI Taxonomy" id="2944914"/>
    <lineage>
        <taxon>Bacteria</taxon>
        <taxon>Bacillati</taxon>
        <taxon>Bacillota</taxon>
        <taxon>Erysipelotrichia</taxon>
        <taxon>Erysipelotrichales</taxon>
        <taxon>Erysipelotrichaceae</taxon>
        <taxon>Allocoprobacillus</taxon>
    </lineage>
</organism>
<dbReference type="SUPFAM" id="SSF56672">
    <property type="entry name" value="DNA/RNA polymerases"/>
    <property type="match status" value="1"/>
</dbReference>
<evidence type="ECO:0000313" key="1">
    <source>
        <dbReference type="EMBL" id="UTY38674.1"/>
    </source>
</evidence>
<keyword evidence="2" id="KW-1185">Reference proteome</keyword>
<name>A0ABY5I005_9FIRM</name>
<gene>
    <name evidence="1" type="ORF">NMU03_13820</name>
</gene>
<protein>
    <recommendedName>
        <fullName evidence="3">DUF3800 domain-containing protein</fullName>
    </recommendedName>
</protein>
<dbReference type="RefSeq" id="WP_290139143.1">
    <property type="nucleotide sequence ID" value="NZ_CP101620.1"/>
</dbReference>